<proteinExistence type="predicted"/>
<dbReference type="HOGENOM" id="CLU_2659325_0_0_1"/>
<protein>
    <submittedName>
        <fullName evidence="1">Uncharacterized protein</fullName>
    </submittedName>
</protein>
<sequence length="76" mass="8688">MEQCRQGKSAKWIRNFVKKNMLGVFGMGVLFGGLPRESNNQLRTVIDKGEFDYLFKTSIAMVPNGYFTQCDFCLVL</sequence>
<dbReference type="AlphaFoldDB" id="M1DHL2"/>
<organism evidence="1 2">
    <name type="scientific">Solanum tuberosum</name>
    <name type="common">Potato</name>
    <dbReference type="NCBI Taxonomy" id="4113"/>
    <lineage>
        <taxon>Eukaryota</taxon>
        <taxon>Viridiplantae</taxon>
        <taxon>Streptophyta</taxon>
        <taxon>Embryophyta</taxon>
        <taxon>Tracheophyta</taxon>
        <taxon>Spermatophyta</taxon>
        <taxon>Magnoliopsida</taxon>
        <taxon>eudicotyledons</taxon>
        <taxon>Gunneridae</taxon>
        <taxon>Pentapetalae</taxon>
        <taxon>asterids</taxon>
        <taxon>lamiids</taxon>
        <taxon>Solanales</taxon>
        <taxon>Solanaceae</taxon>
        <taxon>Solanoideae</taxon>
        <taxon>Solaneae</taxon>
        <taxon>Solanum</taxon>
    </lineage>
</organism>
<reference evidence="1" key="2">
    <citation type="submission" date="2015-06" db="UniProtKB">
        <authorList>
            <consortium name="EnsemblPlants"/>
        </authorList>
    </citation>
    <scope>IDENTIFICATION</scope>
    <source>
        <strain evidence="1">DM1-3 516 R44</strain>
    </source>
</reference>
<dbReference type="Gramene" id="PGSC0003DMT400089175">
    <property type="protein sequence ID" value="PGSC0003DMT400089175"/>
    <property type="gene ID" value="PGSC0003DMG400038746"/>
</dbReference>
<reference evidence="2" key="1">
    <citation type="journal article" date="2011" name="Nature">
        <title>Genome sequence and analysis of the tuber crop potato.</title>
        <authorList>
            <consortium name="The Potato Genome Sequencing Consortium"/>
        </authorList>
    </citation>
    <scope>NUCLEOTIDE SEQUENCE [LARGE SCALE GENOMIC DNA]</scope>
    <source>
        <strain evidence="2">cv. DM1-3 516 R44</strain>
    </source>
</reference>
<dbReference type="PaxDb" id="4113-PGSC0003DMT400089175"/>
<evidence type="ECO:0000313" key="1">
    <source>
        <dbReference type="EnsemblPlants" id="PGSC0003DMT400089175"/>
    </source>
</evidence>
<keyword evidence="2" id="KW-1185">Reference proteome</keyword>
<evidence type="ECO:0000313" key="2">
    <source>
        <dbReference type="Proteomes" id="UP000011115"/>
    </source>
</evidence>
<accession>M1DHL2</accession>
<dbReference type="EnsemblPlants" id="PGSC0003DMT400089175">
    <property type="protein sequence ID" value="PGSC0003DMT400089175"/>
    <property type="gene ID" value="PGSC0003DMG400038746"/>
</dbReference>
<name>M1DHL2_SOLTU</name>
<dbReference type="Proteomes" id="UP000011115">
    <property type="component" value="Unassembled WGS sequence"/>
</dbReference>
<dbReference type="InParanoid" id="M1DHL2"/>